<dbReference type="GO" id="GO:0006538">
    <property type="term" value="P:L-glutamate catabolic process"/>
    <property type="evidence" value="ECO:0007669"/>
    <property type="project" value="TreeGrafter"/>
</dbReference>
<evidence type="ECO:0000256" key="5">
    <source>
        <dbReference type="ARBA" id="ARBA00023239"/>
    </source>
</evidence>
<dbReference type="InterPro" id="IPR015424">
    <property type="entry name" value="PyrdxlP-dep_Trfase"/>
</dbReference>
<proteinExistence type="inferred from homology"/>
<dbReference type="InterPro" id="IPR015421">
    <property type="entry name" value="PyrdxlP-dep_Trfase_major"/>
</dbReference>
<dbReference type="PANTHER" id="PTHR43321:SF37">
    <property type="entry name" value="GLUTAMATE DECARBOXYLASE"/>
    <property type="match status" value="1"/>
</dbReference>
<dbReference type="InterPro" id="IPR010107">
    <property type="entry name" value="Glutamate_decarboxylase"/>
</dbReference>
<reference evidence="9" key="1">
    <citation type="journal article" date="2019" name="Nat. Commun.">
        <title>The genome of broomcorn millet.</title>
        <authorList>
            <person name="Zou C."/>
            <person name="Miki D."/>
            <person name="Li D."/>
            <person name="Tang Q."/>
            <person name="Xiao L."/>
            <person name="Rajput S."/>
            <person name="Deng P."/>
            <person name="Jia W."/>
            <person name="Huang R."/>
            <person name="Zhang M."/>
            <person name="Sun Y."/>
            <person name="Hu J."/>
            <person name="Fu X."/>
            <person name="Schnable P.S."/>
            <person name="Li F."/>
            <person name="Zhang H."/>
            <person name="Feng B."/>
            <person name="Zhu X."/>
            <person name="Liu R."/>
            <person name="Schnable J.C."/>
            <person name="Zhu J.-K."/>
            <person name="Zhang H."/>
        </authorList>
    </citation>
    <scope>NUCLEOTIDE SEQUENCE [LARGE SCALE GENOMIC DNA]</scope>
</reference>
<evidence type="ECO:0000256" key="7">
    <source>
        <dbReference type="SAM" id="MobiDB-lite"/>
    </source>
</evidence>
<dbReference type="PANTHER" id="PTHR43321">
    <property type="entry name" value="GLUTAMATE DECARBOXYLASE"/>
    <property type="match status" value="1"/>
</dbReference>
<feature type="compositionally biased region" description="Pro residues" evidence="7">
    <location>
        <begin position="67"/>
        <end position="79"/>
    </location>
</feature>
<keyword evidence="5 6" id="KW-0456">Lyase</keyword>
<comment type="caution">
    <text evidence="8">The sequence shown here is derived from an EMBL/GenBank/DDBJ whole genome shotgun (WGS) entry which is preliminary data.</text>
</comment>
<dbReference type="OrthoDB" id="5152799at2759"/>
<dbReference type="EMBL" id="PQIB02000016">
    <property type="protein sequence ID" value="RLM61223.1"/>
    <property type="molecule type" value="Genomic_DNA"/>
</dbReference>
<evidence type="ECO:0000313" key="9">
    <source>
        <dbReference type="Proteomes" id="UP000275267"/>
    </source>
</evidence>
<organism evidence="8 9">
    <name type="scientific">Panicum miliaceum</name>
    <name type="common">Proso millet</name>
    <name type="synonym">Broomcorn millet</name>
    <dbReference type="NCBI Taxonomy" id="4540"/>
    <lineage>
        <taxon>Eukaryota</taxon>
        <taxon>Viridiplantae</taxon>
        <taxon>Streptophyta</taxon>
        <taxon>Embryophyta</taxon>
        <taxon>Tracheophyta</taxon>
        <taxon>Spermatophyta</taxon>
        <taxon>Magnoliopsida</taxon>
        <taxon>Liliopsida</taxon>
        <taxon>Poales</taxon>
        <taxon>Poaceae</taxon>
        <taxon>PACMAD clade</taxon>
        <taxon>Panicoideae</taxon>
        <taxon>Panicodae</taxon>
        <taxon>Paniceae</taxon>
        <taxon>Panicinae</taxon>
        <taxon>Panicum</taxon>
        <taxon>Panicum sect. Panicum</taxon>
    </lineage>
</organism>
<comment type="similarity">
    <text evidence="2 6">Belongs to the group II decarboxylase family.</text>
</comment>
<evidence type="ECO:0000256" key="3">
    <source>
        <dbReference type="ARBA" id="ARBA00012421"/>
    </source>
</evidence>
<dbReference type="InterPro" id="IPR002129">
    <property type="entry name" value="PyrdxlP-dep_de-COase"/>
</dbReference>
<sequence>MVVSVAATGAGTDAEPVTSTFFASRYVRDPLPRDGSGSGSSSPVPFRPGGRAAADGWARSPRLPLLVAPPPHKPNPPRRQPAEGEWDRAAAAAMVLSHASSITRDDAVACTFASRYVREHLPRYRMPERSIPREAAYQIINDELMLDGNPRLNLASFVTTWMEPECDKLIMGSINKNYVDMDEYPVTTELQNRCVNMIAHLFHAPIKEDETAVGIGTVGSSEAIMLAGLAFKRKWQNKRKEQGKPYDKPNIVTGANVQVCWEKFARYFEVELKEVKLSEGYYVMDPVKAVEMVDENTICVAAILGSTLTGEFEEVKQLNDLLTEKNKETG</sequence>
<evidence type="ECO:0000256" key="2">
    <source>
        <dbReference type="ARBA" id="ARBA00009533"/>
    </source>
</evidence>
<dbReference type="Proteomes" id="UP000275267">
    <property type="component" value="Unassembled WGS sequence"/>
</dbReference>
<evidence type="ECO:0000256" key="4">
    <source>
        <dbReference type="ARBA" id="ARBA00022898"/>
    </source>
</evidence>
<feature type="region of interest" description="Disordered" evidence="7">
    <location>
        <begin position="1"/>
        <end position="85"/>
    </location>
</feature>
<dbReference type="Gene3D" id="3.40.640.10">
    <property type="entry name" value="Type I PLP-dependent aspartate aminotransferase-like (Major domain)"/>
    <property type="match status" value="1"/>
</dbReference>
<protein>
    <recommendedName>
        <fullName evidence="3">glutamate decarboxylase</fullName>
        <ecNumber evidence="3">4.1.1.15</ecNumber>
    </recommendedName>
</protein>
<dbReference type="STRING" id="4540.A0A3L6PMY9"/>
<evidence type="ECO:0000313" key="8">
    <source>
        <dbReference type="EMBL" id="RLM61223.1"/>
    </source>
</evidence>
<dbReference type="Gene3D" id="4.10.280.50">
    <property type="match status" value="1"/>
</dbReference>
<dbReference type="Pfam" id="PF00282">
    <property type="entry name" value="Pyridoxal_deC"/>
    <property type="match status" value="1"/>
</dbReference>
<gene>
    <name evidence="8" type="ORF">C2845_PM14G16510</name>
</gene>
<name>A0A3L6PMY9_PANMI</name>
<dbReference type="GO" id="GO:0030170">
    <property type="term" value="F:pyridoxal phosphate binding"/>
    <property type="evidence" value="ECO:0007669"/>
    <property type="project" value="InterPro"/>
</dbReference>
<dbReference type="GO" id="GO:0005829">
    <property type="term" value="C:cytosol"/>
    <property type="evidence" value="ECO:0007669"/>
    <property type="project" value="TreeGrafter"/>
</dbReference>
<evidence type="ECO:0000256" key="6">
    <source>
        <dbReference type="RuleBase" id="RU000382"/>
    </source>
</evidence>
<keyword evidence="9" id="KW-1185">Reference proteome</keyword>
<dbReference type="AlphaFoldDB" id="A0A3L6PMY9"/>
<comment type="cofactor">
    <cofactor evidence="1 6">
        <name>pyridoxal 5'-phosphate</name>
        <dbReference type="ChEBI" id="CHEBI:597326"/>
    </cofactor>
</comment>
<dbReference type="EC" id="4.1.1.15" evidence="3"/>
<dbReference type="FunFam" id="4.10.280.50:FF:000002">
    <property type="entry name" value="Glutamate decarboxylase"/>
    <property type="match status" value="1"/>
</dbReference>
<evidence type="ECO:0000256" key="1">
    <source>
        <dbReference type="ARBA" id="ARBA00001933"/>
    </source>
</evidence>
<dbReference type="SUPFAM" id="SSF53383">
    <property type="entry name" value="PLP-dependent transferases"/>
    <property type="match status" value="1"/>
</dbReference>
<dbReference type="GO" id="GO:0004351">
    <property type="term" value="F:glutamate decarboxylase activity"/>
    <property type="evidence" value="ECO:0007669"/>
    <property type="project" value="UniProtKB-EC"/>
</dbReference>
<accession>A0A3L6PMY9</accession>
<feature type="compositionally biased region" description="Low complexity" evidence="7">
    <location>
        <begin position="33"/>
        <end position="51"/>
    </location>
</feature>
<keyword evidence="4 6" id="KW-0663">Pyridoxal phosphate</keyword>